<dbReference type="EMBL" id="AGUD01000202">
    <property type="protein sequence ID" value="EHN10763.1"/>
    <property type="molecule type" value="Genomic_DNA"/>
</dbReference>
<comment type="similarity">
    <text evidence="1">Belongs to the DNA repair enzymes AP/ExoA family.</text>
</comment>
<keyword evidence="6" id="KW-0464">Manganese</keyword>
<dbReference type="InterPro" id="IPR005135">
    <property type="entry name" value="Endo/exonuclease/phosphatase"/>
</dbReference>
<feature type="site" description="Important for catalytic activity" evidence="7">
    <location>
        <position position="233"/>
    </location>
</feature>
<protein>
    <submittedName>
        <fullName evidence="9">Exodeoxyribonuclease III</fullName>
        <ecNumber evidence="9">3.1.11.2</ecNumber>
    </submittedName>
</protein>
<proteinExistence type="inferred from homology"/>
<dbReference type="CDD" id="cd09086">
    <property type="entry name" value="ExoIII-like_AP-endo"/>
    <property type="match status" value="1"/>
</dbReference>
<evidence type="ECO:0000313" key="10">
    <source>
        <dbReference type="Proteomes" id="UP000005143"/>
    </source>
</evidence>
<organism evidence="9 10">
    <name type="scientific">Patulibacter medicamentivorans</name>
    <dbReference type="NCBI Taxonomy" id="1097667"/>
    <lineage>
        <taxon>Bacteria</taxon>
        <taxon>Bacillati</taxon>
        <taxon>Actinomycetota</taxon>
        <taxon>Thermoleophilia</taxon>
        <taxon>Solirubrobacterales</taxon>
        <taxon>Patulibacteraceae</taxon>
        <taxon>Patulibacter</taxon>
    </lineage>
</organism>
<evidence type="ECO:0000256" key="1">
    <source>
        <dbReference type="ARBA" id="ARBA00007092"/>
    </source>
</evidence>
<accession>H0E6B9</accession>
<dbReference type="NCBIfam" id="TIGR00633">
    <property type="entry name" value="xth"/>
    <property type="match status" value="1"/>
</dbReference>
<feature type="binding site" evidence="6">
    <location>
        <position position="150"/>
    </location>
    <ligand>
        <name>Mg(2+)</name>
        <dbReference type="ChEBI" id="CHEBI:18420"/>
        <label>1</label>
    </ligand>
</feature>
<feature type="domain" description="Endonuclease/exonuclease/phosphatase" evidence="8">
    <location>
        <begin position="4"/>
        <end position="263"/>
    </location>
</feature>
<dbReference type="PANTHER" id="PTHR43250">
    <property type="entry name" value="EXODEOXYRIBONUCLEASE III"/>
    <property type="match status" value="1"/>
</dbReference>
<evidence type="ECO:0000256" key="7">
    <source>
        <dbReference type="PIRSR" id="PIRSR604808-3"/>
    </source>
</evidence>
<dbReference type="SUPFAM" id="SSF56219">
    <property type="entry name" value="DNase I-like"/>
    <property type="match status" value="1"/>
</dbReference>
<dbReference type="GO" id="GO:0003677">
    <property type="term" value="F:DNA binding"/>
    <property type="evidence" value="ECO:0007669"/>
    <property type="project" value="InterPro"/>
</dbReference>
<evidence type="ECO:0000256" key="4">
    <source>
        <dbReference type="ARBA" id="ARBA00022842"/>
    </source>
</evidence>
<dbReference type="PROSITE" id="PS00726">
    <property type="entry name" value="AP_NUCLEASE_F1_1"/>
    <property type="match status" value="1"/>
</dbReference>
<feature type="binding site" evidence="6">
    <location>
        <position position="34"/>
    </location>
    <ligand>
        <name>Mg(2+)</name>
        <dbReference type="ChEBI" id="CHEBI:18420"/>
        <label>1</label>
    </ligand>
</feature>
<keyword evidence="10" id="KW-1185">Reference proteome</keyword>
<keyword evidence="2 6" id="KW-0479">Metal-binding</keyword>
<feature type="active site" description="Proton donor/acceptor" evidence="5">
    <location>
        <position position="150"/>
    </location>
</feature>
<feature type="site" description="Transition state stabilizer" evidence="7">
    <location>
        <position position="152"/>
    </location>
</feature>
<evidence type="ECO:0000256" key="3">
    <source>
        <dbReference type="ARBA" id="ARBA00022801"/>
    </source>
</evidence>
<sequence>MRLISWNVASLRARLPRVLELLEELSPDVLCLQETKCSAAQFPRLEIEAAGYRIDDYSAGPWNGVAILSRADVADAAPTEPLAGLPGEHDPTEARWLEATVGGLRIATVYVINGKALDHPDYRSKLAFLDAMAERARTLAAGGPLVIMGDMNVCPTDRDCYAPEQFAGTTHTSESERAALRAVLEAGDLADAFVAVNGEEFPADDPKGPGGPRYTWWDYRAGNFHKNLGLRIDLALLDRETAARASRVWVSREFRKGAKPSDHAPLVVDLED</sequence>
<dbReference type="PATRIC" id="fig|1097667.3.peg.2350"/>
<feature type="active site" description="Proton acceptor" evidence="5">
    <location>
        <position position="263"/>
    </location>
</feature>
<dbReference type="GO" id="GO:0004519">
    <property type="term" value="F:endonuclease activity"/>
    <property type="evidence" value="ECO:0007669"/>
    <property type="project" value="InterPro"/>
</dbReference>
<evidence type="ECO:0000256" key="6">
    <source>
        <dbReference type="PIRSR" id="PIRSR604808-2"/>
    </source>
</evidence>
<feature type="site" description="Interaction with DNA substrate" evidence="7">
    <location>
        <position position="263"/>
    </location>
</feature>
<evidence type="ECO:0000256" key="5">
    <source>
        <dbReference type="PIRSR" id="PIRSR604808-1"/>
    </source>
</evidence>
<feature type="binding site" evidence="6">
    <location>
        <position position="7"/>
    </location>
    <ligand>
        <name>Mg(2+)</name>
        <dbReference type="ChEBI" id="CHEBI:18420"/>
        <label>1</label>
    </ligand>
</feature>
<dbReference type="AlphaFoldDB" id="H0E6B9"/>
<dbReference type="Proteomes" id="UP000005143">
    <property type="component" value="Unassembled WGS sequence"/>
</dbReference>
<dbReference type="PANTHER" id="PTHR43250:SF2">
    <property type="entry name" value="EXODEOXYRIBONUCLEASE III"/>
    <property type="match status" value="1"/>
</dbReference>
<feature type="binding site" evidence="6">
    <location>
        <position position="262"/>
    </location>
    <ligand>
        <name>Mg(2+)</name>
        <dbReference type="ChEBI" id="CHEBI:18420"/>
        <label>1</label>
    </ligand>
</feature>
<dbReference type="GO" id="GO:0006281">
    <property type="term" value="P:DNA repair"/>
    <property type="evidence" value="ECO:0007669"/>
    <property type="project" value="InterPro"/>
</dbReference>
<dbReference type="RefSeq" id="WP_007575240.1">
    <property type="nucleotide sequence ID" value="NZ_AGUD01000202.1"/>
</dbReference>
<dbReference type="GO" id="GO:0008311">
    <property type="term" value="F:double-stranded DNA 3'-5' DNA exonuclease activity"/>
    <property type="evidence" value="ECO:0007669"/>
    <property type="project" value="UniProtKB-EC"/>
</dbReference>
<gene>
    <name evidence="9" type="ORF">PAI11_23690</name>
</gene>
<keyword evidence="3 9" id="KW-0378">Hydrolase</keyword>
<dbReference type="InterPro" id="IPR037493">
    <property type="entry name" value="ExoIII-like"/>
</dbReference>
<dbReference type="InterPro" id="IPR020847">
    <property type="entry name" value="AP_endonuclease_F1_BS"/>
</dbReference>
<evidence type="ECO:0000259" key="8">
    <source>
        <dbReference type="Pfam" id="PF03372"/>
    </source>
</evidence>
<comment type="caution">
    <text evidence="9">The sequence shown here is derived from an EMBL/GenBank/DDBJ whole genome shotgun (WGS) entry which is preliminary data.</text>
</comment>
<feature type="binding site" evidence="6">
    <location>
        <position position="263"/>
    </location>
    <ligand>
        <name>Mg(2+)</name>
        <dbReference type="ChEBI" id="CHEBI:18420"/>
        <label>1</label>
    </ligand>
</feature>
<reference evidence="9 10" key="1">
    <citation type="journal article" date="2013" name="Biodegradation">
        <title>Quantitative proteomic analysis of ibuprofen-degrading Patulibacter sp. strain I11.</title>
        <authorList>
            <person name="Almeida B."/>
            <person name="Kjeldal H."/>
            <person name="Lolas I."/>
            <person name="Knudsen A.D."/>
            <person name="Carvalho G."/>
            <person name="Nielsen K.L."/>
            <person name="Barreto Crespo M.T."/>
            <person name="Stensballe A."/>
            <person name="Nielsen J.L."/>
        </authorList>
    </citation>
    <scope>NUCLEOTIDE SEQUENCE [LARGE SCALE GENOMIC DNA]</scope>
    <source>
        <strain evidence="9 10">I11</strain>
    </source>
</reference>
<feature type="binding site" evidence="6">
    <location>
        <position position="152"/>
    </location>
    <ligand>
        <name>Mg(2+)</name>
        <dbReference type="ChEBI" id="CHEBI:18420"/>
        <label>1</label>
    </ligand>
</feature>
<keyword evidence="4 6" id="KW-0460">Magnesium</keyword>
<evidence type="ECO:0000256" key="2">
    <source>
        <dbReference type="ARBA" id="ARBA00022723"/>
    </source>
</evidence>
<comment type="cofactor">
    <cofactor evidence="6">
        <name>Mg(2+)</name>
        <dbReference type="ChEBI" id="CHEBI:18420"/>
    </cofactor>
    <cofactor evidence="6">
        <name>Mn(2+)</name>
        <dbReference type="ChEBI" id="CHEBI:29035"/>
    </cofactor>
    <text evidence="6">Probably binds two magnesium or manganese ions per subunit.</text>
</comment>
<dbReference type="PROSITE" id="PS51435">
    <property type="entry name" value="AP_NUCLEASE_F1_4"/>
    <property type="match status" value="1"/>
</dbReference>
<dbReference type="InterPro" id="IPR036691">
    <property type="entry name" value="Endo/exonu/phosph_ase_sf"/>
</dbReference>
<dbReference type="Pfam" id="PF03372">
    <property type="entry name" value="Exo_endo_phos"/>
    <property type="match status" value="1"/>
</dbReference>
<dbReference type="GO" id="GO:0046872">
    <property type="term" value="F:metal ion binding"/>
    <property type="evidence" value="ECO:0007669"/>
    <property type="project" value="UniProtKB-KW"/>
</dbReference>
<dbReference type="EC" id="3.1.11.2" evidence="9"/>
<name>H0E6B9_9ACTN</name>
<dbReference type="InterPro" id="IPR004808">
    <property type="entry name" value="AP_endonuc_1"/>
</dbReference>
<dbReference type="NCBIfam" id="TIGR00195">
    <property type="entry name" value="exoDNase_III"/>
    <property type="match status" value="1"/>
</dbReference>
<dbReference type="Gene3D" id="3.60.10.10">
    <property type="entry name" value="Endonuclease/exonuclease/phosphatase"/>
    <property type="match status" value="1"/>
</dbReference>
<evidence type="ECO:0000313" key="9">
    <source>
        <dbReference type="EMBL" id="EHN10763.1"/>
    </source>
</evidence>
<feature type="active site" evidence="5">
    <location>
        <position position="110"/>
    </location>
</feature>
<dbReference type="OrthoDB" id="9803914at2"/>